<gene>
    <name evidence="3" type="ORF">ACFFJP_02540</name>
</gene>
<feature type="signal peptide" evidence="1">
    <location>
        <begin position="1"/>
        <end position="35"/>
    </location>
</feature>
<name>A0ABV6B8G7_9GAMM</name>
<organism evidence="3 4">
    <name type="scientific">Rheinheimera tilapiae</name>
    <dbReference type="NCBI Taxonomy" id="875043"/>
    <lineage>
        <taxon>Bacteria</taxon>
        <taxon>Pseudomonadati</taxon>
        <taxon>Pseudomonadota</taxon>
        <taxon>Gammaproteobacteria</taxon>
        <taxon>Chromatiales</taxon>
        <taxon>Chromatiaceae</taxon>
        <taxon>Rheinheimera</taxon>
    </lineage>
</organism>
<feature type="chain" id="PRO_5045101071" evidence="1">
    <location>
        <begin position="36"/>
        <end position="421"/>
    </location>
</feature>
<reference evidence="3 4" key="1">
    <citation type="submission" date="2024-09" db="EMBL/GenBank/DDBJ databases">
        <authorList>
            <person name="Sun Q."/>
            <person name="Mori K."/>
        </authorList>
    </citation>
    <scope>NUCLEOTIDE SEQUENCE [LARGE SCALE GENOMIC DNA]</scope>
    <source>
        <strain evidence="3 4">KCTC 23315</strain>
    </source>
</reference>
<dbReference type="Pfam" id="PF13372">
    <property type="entry name" value="Alginate_exp"/>
    <property type="match status" value="1"/>
</dbReference>
<dbReference type="Proteomes" id="UP001589813">
    <property type="component" value="Unassembled WGS sequence"/>
</dbReference>
<dbReference type="EMBL" id="JBHLXP010000001">
    <property type="protein sequence ID" value="MFC0047166.1"/>
    <property type="molecule type" value="Genomic_DNA"/>
</dbReference>
<evidence type="ECO:0000313" key="3">
    <source>
        <dbReference type="EMBL" id="MFC0047166.1"/>
    </source>
</evidence>
<keyword evidence="4" id="KW-1185">Reference proteome</keyword>
<proteinExistence type="predicted"/>
<feature type="domain" description="Alginate export" evidence="2">
    <location>
        <begin position="61"/>
        <end position="237"/>
    </location>
</feature>
<dbReference type="InterPro" id="IPR025388">
    <property type="entry name" value="Alginate_export_dom"/>
</dbReference>
<evidence type="ECO:0000259" key="2">
    <source>
        <dbReference type="Pfam" id="PF13372"/>
    </source>
</evidence>
<sequence>MMASIPVPTARKNKFMLCMNLQVAALALLPLSLAAQTTQPASTTAPAKTAPLKAGQQSVNWLFRYRLESVDQDGLAENALASTLLSRLTVLQGITEQFSAGVEFDYVAELGDTSYNNSFNGKTQYPLIADPAGSDLNQVFVQYQHQGHQLKIGRQKLALGNERFVGSVGWRQNEQTFDAIRYQTQLSSAVKLDYSFSNRVNRVFGSKSPQGDWRSNIHLLDLNYAISATQQLKAYAYDMDFREAPLQSNRTLGLDYQQSGQTGALSWQWAAAIATQQEAADNPKSYRASYQNIEGQISYQSYVFGAGYEKLGSDNGVGFTTPLATLHKFQGFADKFLNTPANGVKDLQLKAGYVQPKWDLQLQYHWLDAAIGNMDYGNELNATLQYKFNPQYGLLVKAAQYDAKHYLTDTSKYWIQLLAKF</sequence>
<evidence type="ECO:0000313" key="4">
    <source>
        <dbReference type="Proteomes" id="UP001589813"/>
    </source>
</evidence>
<keyword evidence="1" id="KW-0732">Signal</keyword>
<evidence type="ECO:0000256" key="1">
    <source>
        <dbReference type="SAM" id="SignalP"/>
    </source>
</evidence>
<dbReference type="RefSeq" id="WP_377240164.1">
    <property type="nucleotide sequence ID" value="NZ_JBHLXP010000001.1"/>
</dbReference>
<accession>A0ABV6B8G7</accession>
<protein>
    <submittedName>
        <fullName evidence="3">Alginate export family protein</fullName>
    </submittedName>
</protein>
<comment type="caution">
    <text evidence="3">The sequence shown here is derived from an EMBL/GenBank/DDBJ whole genome shotgun (WGS) entry which is preliminary data.</text>
</comment>